<evidence type="ECO:0000256" key="1">
    <source>
        <dbReference type="ARBA" id="ARBA00022729"/>
    </source>
</evidence>
<dbReference type="InterPro" id="IPR006558">
    <property type="entry name" value="LamG-like"/>
</dbReference>
<gene>
    <name evidence="6" type="ORF">GCM10010446_31630</name>
</gene>
<proteinExistence type="predicted"/>
<evidence type="ECO:0000313" key="6">
    <source>
        <dbReference type="EMBL" id="GAA2944024.1"/>
    </source>
</evidence>
<name>A0ABP6JRP4_9ACTN</name>
<dbReference type="Pfam" id="PF07944">
    <property type="entry name" value="Beta-AFase-like_GH127_cat"/>
    <property type="match status" value="2"/>
</dbReference>
<evidence type="ECO:0000313" key="7">
    <source>
        <dbReference type="Proteomes" id="UP001500403"/>
    </source>
</evidence>
<evidence type="ECO:0000256" key="4">
    <source>
        <dbReference type="SAM" id="SignalP"/>
    </source>
</evidence>
<sequence length="955" mass="103088">MPSLDRRRFLRGATLVAAVPLVSFLPGTPATAAPRTPPRAAPGSGAGAARAALPAPSAWTVRPFPLEDVTLGGNGVFAAKRDLMLDHGRGYDVDRLLQVFRANAGLSTRGAVAPGGWEGLDGEANGNLRGHYTGHFLTMLSQAYGSTGETAHSDRIRYMVGALTEVREALRRDPAVLSVPGRSGTAAENVRGSHQYVDLPAGVLGDSSSLTLSAWVKPTHDADWARVLDFGDDTTRYLYLAARNANGHPRFALTTSGPGGEQGVDGTAPLPLNRWSHLAVTLTGTTATLYVNGAAVGRNATTLGPAALGSLAHHWLGRSHFPADPVFAGAFDRVDIWSRALTGAEIAGLQEAPADRSAAAAGDLASYRFDETSGSTFADSSGRGLHATLRRTWDAPSHPGFLAAYPETQFITLESMTAGNYTVVWAPYYTAHKILRGLLDAYLATGDARALDLAEGMCGWMYSRLSRLPATTLQRMWGVFSSGEFGGIVEAICDLYAVTGKREHLALARLFDLDRLIDACAAGEDVLDGMHANQHIPVFTGLVRLYDETGEQRYLTAAKNFWGMVVPARMYGIGGTSTAEFWKAPGAVAATLGDTNAETCCAYNLLKLSRTLFFHEQDPAYMDYYERTLFNQVLGSRQDRPDAEKPLVTYFVGLRPGHVRDYTPKAGTTCCEGTGMESHTKYQDSVYFARPDGTALYVNLYSPTTLTWAEKGVTVTQTTDYPREQGSTITVRGRGPAAFDLLLRVPAWARDGFRVTVNGRTVKGSPLPGSYFTVSRTWRDGDTVRVSVPFRLRVEKALDDPAVQTLFYGPVNLVARDARTDYLRLGLYRNAALSGDLLPSLTPVDGEPLHYTLDGVEFAPFFEGTEDPTHAYFRRAEPRVVFGATESGVANPARPDGTTLLDEIWAAAPFRNKQALVRHVESTVDTWVGAGLLGAADGRKAVSTAKRASYAGRWR</sequence>
<dbReference type="InterPro" id="IPR049046">
    <property type="entry name" value="Beta-AFase-like_GH127_middle"/>
</dbReference>
<dbReference type="Proteomes" id="UP001500403">
    <property type="component" value="Unassembled WGS sequence"/>
</dbReference>
<feature type="region of interest" description="Disordered" evidence="3">
    <location>
        <begin position="27"/>
        <end position="49"/>
    </location>
</feature>
<keyword evidence="7" id="KW-1185">Reference proteome</keyword>
<dbReference type="InterPro" id="IPR008928">
    <property type="entry name" value="6-hairpin_glycosidase_sf"/>
</dbReference>
<reference evidence="7" key="1">
    <citation type="journal article" date="2019" name="Int. J. Syst. Evol. Microbiol.">
        <title>The Global Catalogue of Microorganisms (GCM) 10K type strain sequencing project: providing services to taxonomists for standard genome sequencing and annotation.</title>
        <authorList>
            <consortium name="The Broad Institute Genomics Platform"/>
            <consortium name="The Broad Institute Genome Sequencing Center for Infectious Disease"/>
            <person name="Wu L."/>
            <person name="Ma J."/>
        </authorList>
    </citation>
    <scope>NUCLEOTIDE SEQUENCE [LARGE SCALE GENOMIC DNA]</scope>
    <source>
        <strain evidence="7">JCM 9088</strain>
    </source>
</reference>
<dbReference type="SMART" id="SM00560">
    <property type="entry name" value="LamGL"/>
    <property type="match status" value="1"/>
</dbReference>
<keyword evidence="1 4" id="KW-0732">Signal</keyword>
<evidence type="ECO:0000256" key="2">
    <source>
        <dbReference type="ARBA" id="ARBA00023157"/>
    </source>
</evidence>
<dbReference type="Pfam" id="PF13385">
    <property type="entry name" value="Laminin_G_3"/>
    <property type="match status" value="1"/>
</dbReference>
<feature type="signal peptide" evidence="4">
    <location>
        <begin position="1"/>
        <end position="32"/>
    </location>
</feature>
<dbReference type="PANTHER" id="PTHR31151">
    <property type="entry name" value="PROLINE-TRNA LIGASE (DUF1680)"/>
    <property type="match status" value="1"/>
</dbReference>
<accession>A0ABP6JRP4</accession>
<dbReference type="RefSeq" id="WP_344495529.1">
    <property type="nucleotide sequence ID" value="NZ_BAAAUD010000034.1"/>
</dbReference>
<comment type="caution">
    <text evidence="6">The sequence shown here is derived from an EMBL/GenBank/DDBJ whole genome shotgun (WGS) entry which is preliminary data.</text>
</comment>
<feature type="domain" description="LamG-like jellyroll fold" evidence="5">
    <location>
        <begin position="208"/>
        <end position="344"/>
    </location>
</feature>
<organism evidence="6 7">
    <name type="scientific">Streptomyces enissocaesilis</name>
    <dbReference type="NCBI Taxonomy" id="332589"/>
    <lineage>
        <taxon>Bacteria</taxon>
        <taxon>Bacillati</taxon>
        <taxon>Actinomycetota</taxon>
        <taxon>Actinomycetes</taxon>
        <taxon>Kitasatosporales</taxon>
        <taxon>Streptomycetaceae</taxon>
        <taxon>Streptomyces</taxon>
        <taxon>Streptomyces rochei group</taxon>
    </lineage>
</organism>
<protein>
    <recommendedName>
        <fullName evidence="5">LamG-like jellyroll fold domain-containing protein</fullName>
    </recommendedName>
</protein>
<dbReference type="PANTHER" id="PTHR31151:SF0">
    <property type="entry name" value="PROLINE-TRNA LIGASE (DUF1680)"/>
    <property type="match status" value="1"/>
</dbReference>
<dbReference type="Gene3D" id="2.60.120.200">
    <property type="match status" value="1"/>
</dbReference>
<dbReference type="SUPFAM" id="SSF49899">
    <property type="entry name" value="Concanavalin A-like lectins/glucanases"/>
    <property type="match status" value="1"/>
</dbReference>
<evidence type="ECO:0000259" key="5">
    <source>
        <dbReference type="SMART" id="SM00560"/>
    </source>
</evidence>
<feature type="chain" id="PRO_5045478854" description="LamG-like jellyroll fold domain-containing protein" evidence="4">
    <location>
        <begin position="33"/>
        <end position="955"/>
    </location>
</feature>
<dbReference type="InterPro" id="IPR013320">
    <property type="entry name" value="ConA-like_dom_sf"/>
</dbReference>
<dbReference type="InterPro" id="IPR012878">
    <property type="entry name" value="Beta-AFase-like_GH127_cat"/>
</dbReference>
<dbReference type="EMBL" id="BAAAUD010000034">
    <property type="protein sequence ID" value="GAA2944024.1"/>
    <property type="molecule type" value="Genomic_DNA"/>
</dbReference>
<dbReference type="SUPFAM" id="SSF48208">
    <property type="entry name" value="Six-hairpin glycosidases"/>
    <property type="match status" value="1"/>
</dbReference>
<evidence type="ECO:0000256" key="3">
    <source>
        <dbReference type="SAM" id="MobiDB-lite"/>
    </source>
</evidence>
<dbReference type="InterPro" id="IPR006311">
    <property type="entry name" value="TAT_signal"/>
</dbReference>
<keyword evidence="2" id="KW-1015">Disulfide bond</keyword>
<dbReference type="PROSITE" id="PS51318">
    <property type="entry name" value="TAT"/>
    <property type="match status" value="1"/>
</dbReference>
<dbReference type="Pfam" id="PF20736">
    <property type="entry name" value="Glyco_hydro127M"/>
    <property type="match status" value="1"/>
</dbReference>